<dbReference type="InterPro" id="IPR016162">
    <property type="entry name" value="Ald_DH_N"/>
</dbReference>
<name>Q1AVQ5_RUBXD</name>
<evidence type="ECO:0000313" key="6">
    <source>
        <dbReference type="EMBL" id="ABG04523.1"/>
    </source>
</evidence>
<dbReference type="InterPro" id="IPR015590">
    <property type="entry name" value="Aldehyde_DH_dom"/>
</dbReference>
<evidence type="ECO:0000256" key="1">
    <source>
        <dbReference type="ARBA" id="ARBA00009986"/>
    </source>
</evidence>
<proteinExistence type="inferred from homology"/>
<dbReference type="GO" id="GO:0016620">
    <property type="term" value="F:oxidoreductase activity, acting on the aldehyde or oxo group of donors, NAD or NADP as acceptor"/>
    <property type="evidence" value="ECO:0007669"/>
    <property type="project" value="InterPro"/>
</dbReference>
<dbReference type="CDD" id="cd07109">
    <property type="entry name" value="ALDH_AAS00426"/>
    <property type="match status" value="1"/>
</dbReference>
<dbReference type="OrthoDB" id="6882680at2"/>
<dbReference type="eggNOG" id="COG1012">
    <property type="taxonomic scope" value="Bacteria"/>
</dbReference>
<dbReference type="Proteomes" id="UP000006637">
    <property type="component" value="Chromosome"/>
</dbReference>
<evidence type="ECO:0000259" key="5">
    <source>
        <dbReference type="Pfam" id="PF00171"/>
    </source>
</evidence>
<dbReference type="HOGENOM" id="CLU_005391_0_1_11"/>
<comment type="similarity">
    <text evidence="1 4">Belongs to the aldehyde dehydrogenase family.</text>
</comment>
<evidence type="ECO:0000256" key="2">
    <source>
        <dbReference type="ARBA" id="ARBA00023002"/>
    </source>
</evidence>
<dbReference type="InterPro" id="IPR016161">
    <property type="entry name" value="Ald_DH/histidinol_DH"/>
</dbReference>
<dbReference type="FunFam" id="3.40.605.10:FF:000007">
    <property type="entry name" value="NAD/NADP-dependent betaine aldehyde dehydrogenase"/>
    <property type="match status" value="1"/>
</dbReference>
<dbReference type="InterPro" id="IPR016163">
    <property type="entry name" value="Ald_DH_C"/>
</dbReference>
<dbReference type="Gene3D" id="3.40.309.10">
    <property type="entry name" value="Aldehyde Dehydrogenase, Chain A, domain 2"/>
    <property type="match status" value="1"/>
</dbReference>
<dbReference type="AlphaFoldDB" id="Q1AVQ5"/>
<dbReference type="PANTHER" id="PTHR11699">
    <property type="entry name" value="ALDEHYDE DEHYDROGENASE-RELATED"/>
    <property type="match status" value="1"/>
</dbReference>
<dbReference type="FunFam" id="3.40.309.10:FF:000012">
    <property type="entry name" value="Betaine aldehyde dehydrogenase"/>
    <property type="match status" value="1"/>
</dbReference>
<protein>
    <submittedName>
        <fullName evidence="6">Aldehyde dehydrogenase (Acceptor)</fullName>
        <ecNumber evidence="6">1.2.99.3</ecNumber>
    </submittedName>
</protein>
<dbReference type="SUPFAM" id="SSF53720">
    <property type="entry name" value="ALDH-like"/>
    <property type="match status" value="1"/>
</dbReference>
<feature type="domain" description="Aldehyde dehydrogenase" evidence="5">
    <location>
        <begin position="18"/>
        <end position="477"/>
    </location>
</feature>
<evidence type="ECO:0000256" key="4">
    <source>
        <dbReference type="RuleBase" id="RU003345"/>
    </source>
</evidence>
<dbReference type="InterPro" id="IPR029510">
    <property type="entry name" value="Ald_DH_CS_GLU"/>
</dbReference>
<evidence type="ECO:0000256" key="3">
    <source>
        <dbReference type="PROSITE-ProRule" id="PRU10007"/>
    </source>
</evidence>
<dbReference type="EMBL" id="CP000386">
    <property type="protein sequence ID" value="ABG04523.1"/>
    <property type="molecule type" value="Genomic_DNA"/>
</dbReference>
<accession>Q1AVQ5</accession>
<gene>
    <name evidence="6" type="ordered locus">Rxyl_1561</name>
</gene>
<keyword evidence="7" id="KW-1185">Reference proteome</keyword>
<dbReference type="PROSITE" id="PS00687">
    <property type="entry name" value="ALDEHYDE_DEHYDR_GLU"/>
    <property type="match status" value="1"/>
</dbReference>
<dbReference type="STRING" id="266117.Rxyl_1561"/>
<evidence type="ECO:0000313" key="7">
    <source>
        <dbReference type="Proteomes" id="UP000006637"/>
    </source>
</evidence>
<organism evidence="6 7">
    <name type="scientific">Rubrobacter xylanophilus (strain DSM 9941 / JCM 11954 / NBRC 16129 / PRD-1)</name>
    <dbReference type="NCBI Taxonomy" id="266117"/>
    <lineage>
        <taxon>Bacteria</taxon>
        <taxon>Bacillati</taxon>
        <taxon>Actinomycetota</taxon>
        <taxon>Rubrobacteria</taxon>
        <taxon>Rubrobacterales</taxon>
        <taxon>Rubrobacteraceae</taxon>
        <taxon>Rubrobacter</taxon>
    </lineage>
</organism>
<keyword evidence="2 4" id="KW-0560">Oxidoreductase</keyword>
<reference evidence="6 7" key="1">
    <citation type="submission" date="2006-06" db="EMBL/GenBank/DDBJ databases">
        <title>Complete sequence of Rubrobacter xylanophilus DSM 9941.</title>
        <authorList>
            <consortium name="US DOE Joint Genome Institute"/>
            <person name="Copeland A."/>
            <person name="Lucas S."/>
            <person name="Lapidus A."/>
            <person name="Barry K."/>
            <person name="Detter J.C."/>
            <person name="Glavina del Rio T."/>
            <person name="Hammon N."/>
            <person name="Israni S."/>
            <person name="Dalin E."/>
            <person name="Tice H."/>
            <person name="Pitluck S."/>
            <person name="Munk A.C."/>
            <person name="Brettin T."/>
            <person name="Bruce D."/>
            <person name="Han C."/>
            <person name="Tapia R."/>
            <person name="Gilna P."/>
            <person name="Schmutz J."/>
            <person name="Larimer F."/>
            <person name="Land M."/>
            <person name="Hauser L."/>
            <person name="Kyrpides N."/>
            <person name="Lykidis A."/>
            <person name="da Costa M.S."/>
            <person name="Rainey F.A."/>
            <person name="Empadinhas N."/>
            <person name="Jolivet E."/>
            <person name="Battista J.R."/>
            <person name="Richardson P."/>
        </authorList>
    </citation>
    <scope>NUCLEOTIDE SEQUENCE [LARGE SCALE GENOMIC DNA]</scope>
    <source>
        <strain evidence="7">DSM 9941 / NBRC 16129 / PRD-1</strain>
    </source>
</reference>
<dbReference type="EC" id="1.2.99.3" evidence="6"/>
<dbReference type="KEGG" id="rxy:Rxyl_1561"/>
<feature type="active site" evidence="3">
    <location>
        <position position="254"/>
    </location>
</feature>
<dbReference type="PhylomeDB" id="Q1AVQ5"/>
<dbReference type="FunFam" id="3.40.605.10:FF:000026">
    <property type="entry name" value="Aldehyde dehydrogenase, putative"/>
    <property type="match status" value="1"/>
</dbReference>
<dbReference type="Pfam" id="PF00171">
    <property type="entry name" value="Aldedh"/>
    <property type="match status" value="1"/>
</dbReference>
<sequence length="503" mass="54524">MSAPASEVHPKLFIANEWRPSHTGQTFETVDPSTEEVIASIPRGGAEDVDEAVSAAREAFNGPWRRLTPEDRARFLYQVARSLESRLEEFARLETLDTGKPLQHSRNEIRNCVRYFDYYAGAADKIHGETIPLGPNYLDYTVREPLGVTAHIVPWNVPLGMVCRSLAPALAAGNAAVVKPAEQTPLTALKLAELFLELDAPPGVYNVVTGFGEEAGRALSEHPGIDSITFTGSVETGRAVLRAAAEHVRPVVLELGGKSPQVVFADCDLDFAADEVAKGIYSNSGQYCDAGSRLLIDGSIKEPFLEKVIERARAIKLGAGMDEPDMGPLVSEEHFKRVLGYIEVGNKEGARMLTGGRAEGFERGYFVAPTIFDEVESNMRIAQEEIFGPVLATLSFGSEVEAIEIANDSSYGLAAGIFTRDIDRALRFASEIQAGYVMINEYFSGGMGSPFGGYKQSGIGRERGLIALDNYTQIKNVVVKVGQRLPRRSAGIQDALAPITKPG</sequence>
<dbReference type="Gene3D" id="3.40.605.10">
    <property type="entry name" value="Aldehyde Dehydrogenase, Chain A, domain 1"/>
    <property type="match status" value="1"/>
</dbReference>